<evidence type="ECO:0000313" key="3">
    <source>
        <dbReference type="Proteomes" id="UP000052982"/>
    </source>
</evidence>
<gene>
    <name evidence="2" type="ORF">AQJ64_17035</name>
</gene>
<dbReference type="Proteomes" id="UP000052982">
    <property type="component" value="Unassembled WGS sequence"/>
</dbReference>
<feature type="region of interest" description="Disordered" evidence="1">
    <location>
        <begin position="1"/>
        <end position="40"/>
    </location>
</feature>
<evidence type="ECO:0008006" key="4">
    <source>
        <dbReference type="Google" id="ProtNLM"/>
    </source>
</evidence>
<evidence type="ECO:0000256" key="1">
    <source>
        <dbReference type="SAM" id="MobiDB-lite"/>
    </source>
</evidence>
<dbReference type="EMBL" id="LMWW01000022">
    <property type="protein sequence ID" value="KUN83497.1"/>
    <property type="molecule type" value="Genomic_DNA"/>
</dbReference>
<accession>A0A101T0H6</accession>
<protein>
    <recommendedName>
        <fullName evidence="4">DUF4384 domain-containing protein</fullName>
    </recommendedName>
</protein>
<comment type="caution">
    <text evidence="2">The sequence shown here is derived from an EMBL/GenBank/DDBJ whole genome shotgun (WGS) entry which is preliminary data.</text>
</comment>
<organism evidence="2 3">
    <name type="scientific">Streptomyces griseoruber</name>
    <dbReference type="NCBI Taxonomy" id="1943"/>
    <lineage>
        <taxon>Bacteria</taxon>
        <taxon>Bacillati</taxon>
        <taxon>Actinomycetota</taxon>
        <taxon>Actinomycetes</taxon>
        <taxon>Kitasatosporales</taxon>
        <taxon>Streptomycetaceae</taxon>
        <taxon>Streptomyces</taxon>
    </lineage>
</organism>
<name>A0A101T0H6_9ACTN</name>
<feature type="compositionally biased region" description="Basic and acidic residues" evidence="1">
    <location>
        <begin position="1"/>
        <end position="11"/>
    </location>
</feature>
<proteinExistence type="predicted"/>
<evidence type="ECO:0000313" key="2">
    <source>
        <dbReference type="EMBL" id="KUN83497.1"/>
    </source>
</evidence>
<dbReference type="STRING" id="1943.AQJ64_17035"/>
<feature type="compositionally biased region" description="Gly residues" evidence="1">
    <location>
        <begin position="13"/>
        <end position="26"/>
    </location>
</feature>
<keyword evidence="3" id="KW-1185">Reference proteome</keyword>
<feature type="region of interest" description="Disordered" evidence="1">
    <location>
        <begin position="338"/>
        <end position="358"/>
    </location>
</feature>
<dbReference type="AlphaFoldDB" id="A0A101T0H6"/>
<sequence length="358" mass="37539">MWGHAGDECVRRGAGGSDGPVAGGGKSPVPGRRSVAHRAQHGVGHTLLAVRVRMDGGGRAARLEAGAEFTLLAPGVPRPRVVTVREVRAETSIVDPVAWQPTDKDTKTAHPVTPSALAFPAARVTVTGSADDVRLVKEAVAASSLLTTSGQDPASAVRGLALFVDTDGGWARVSGGAGHPITRLPLRTAADARHVADCCAHIAHWHQLHDLTHPDSSLSSMVRVSVEPLVGGFKPRSTGDIVCSYTPDGGEPQVQVQIHNQSGNRLWCVLLNLTDSYASSVHLFDGDFVGPGRAGTARRGEPVWLRLPPGREMVSGAATRDVLKVVVAENPLNTEPFRPPPCAAFDKGAAGHGRAIRQ</sequence>
<reference evidence="2 3" key="1">
    <citation type="submission" date="2015-10" db="EMBL/GenBank/DDBJ databases">
        <title>Draft genome sequence of Streptomyces griseoruber DSM 40281, type strain for the species Streptomyces griseoruber.</title>
        <authorList>
            <person name="Ruckert C."/>
            <person name="Winkler A."/>
            <person name="Kalinowski J."/>
            <person name="Kampfer P."/>
            <person name="Glaeser S."/>
        </authorList>
    </citation>
    <scope>NUCLEOTIDE SEQUENCE [LARGE SCALE GENOMIC DNA]</scope>
    <source>
        <strain evidence="2 3">DSM 40281</strain>
    </source>
</reference>